<keyword evidence="2" id="KW-1185">Reference proteome</keyword>
<evidence type="ECO:0000313" key="2">
    <source>
        <dbReference type="Proteomes" id="UP001596071"/>
    </source>
</evidence>
<dbReference type="InterPro" id="IPR016181">
    <property type="entry name" value="Acyl_CoA_acyltransferase"/>
</dbReference>
<name>A0ABW0TTD9_9BACL</name>
<proteinExistence type="predicted"/>
<evidence type="ECO:0008006" key="3">
    <source>
        <dbReference type="Google" id="ProtNLM"/>
    </source>
</evidence>
<dbReference type="SUPFAM" id="SSF55729">
    <property type="entry name" value="Acyl-CoA N-acyltransferases (Nat)"/>
    <property type="match status" value="1"/>
</dbReference>
<sequence length="292" mass="33981">MKITKLKQNNKDEMNNLSIFINKVFSENNDLVARMNSSISAKLHNDIYSVRKNDEILAIASTHQSTWHPNCIYVQLAYDLDGVDEQALQTLITVLENKYEQPLFFLLDERFYLFKEILSQNQFRIIRKTEIIHIELPPSKGETVQDERIFSIREIRTNEAIMDSFVQLCEKTYTETHTDNPVADLPIESWRHAAMDGLLEEHSYVVVNGFEVIAFSLMYESDKNSWELGWVGVDETSRINDLNKLIRKQLEDAVKQGVSFIEKEVDSTCPYSLHICKFAKYDVAETLYAYMK</sequence>
<gene>
    <name evidence="1" type="ORF">ACFPTP_03260</name>
</gene>
<accession>A0ABW0TTD9</accession>
<reference evidence="2" key="1">
    <citation type="journal article" date="2019" name="Int. J. Syst. Evol. Microbiol.">
        <title>The Global Catalogue of Microorganisms (GCM) 10K type strain sequencing project: providing services to taxonomists for standard genome sequencing and annotation.</title>
        <authorList>
            <consortium name="The Broad Institute Genomics Platform"/>
            <consortium name="The Broad Institute Genome Sequencing Center for Infectious Disease"/>
            <person name="Wu L."/>
            <person name="Ma J."/>
        </authorList>
    </citation>
    <scope>NUCLEOTIDE SEQUENCE [LARGE SCALE GENOMIC DNA]</scope>
    <source>
        <strain evidence="2">KACC 11299</strain>
    </source>
</reference>
<dbReference type="Proteomes" id="UP001596071">
    <property type="component" value="Unassembled WGS sequence"/>
</dbReference>
<evidence type="ECO:0000313" key="1">
    <source>
        <dbReference type="EMBL" id="MFC5602264.1"/>
    </source>
</evidence>
<organism evidence="1 2">
    <name type="scientific">Sporosarcina koreensis</name>
    <dbReference type="NCBI Taxonomy" id="334735"/>
    <lineage>
        <taxon>Bacteria</taxon>
        <taxon>Bacillati</taxon>
        <taxon>Bacillota</taxon>
        <taxon>Bacilli</taxon>
        <taxon>Bacillales</taxon>
        <taxon>Caryophanaceae</taxon>
        <taxon>Sporosarcina</taxon>
    </lineage>
</organism>
<comment type="caution">
    <text evidence="1">The sequence shown here is derived from an EMBL/GenBank/DDBJ whole genome shotgun (WGS) entry which is preliminary data.</text>
</comment>
<dbReference type="RefSeq" id="WP_381442171.1">
    <property type="nucleotide sequence ID" value="NZ_JBHSNP010000008.1"/>
</dbReference>
<protein>
    <recommendedName>
        <fullName evidence="3">N-acetyltransferase domain-containing protein</fullName>
    </recommendedName>
</protein>
<dbReference type="EMBL" id="JBHSNP010000008">
    <property type="protein sequence ID" value="MFC5602264.1"/>
    <property type="molecule type" value="Genomic_DNA"/>
</dbReference>